<feature type="compositionally biased region" description="Polar residues" evidence="1">
    <location>
        <begin position="574"/>
        <end position="589"/>
    </location>
</feature>
<feature type="region of interest" description="Disordered" evidence="1">
    <location>
        <begin position="618"/>
        <end position="695"/>
    </location>
</feature>
<dbReference type="PANTHER" id="PTHR36861">
    <property type="entry name" value="COILED-COIL DOMAIN-CONTAINING PROTEIN 116"/>
    <property type="match status" value="1"/>
</dbReference>
<organism evidence="2 3">
    <name type="scientific">Fukomys damarensis</name>
    <name type="common">Damaraland mole rat</name>
    <name type="synonym">Cryptomys damarensis</name>
    <dbReference type="NCBI Taxonomy" id="885580"/>
    <lineage>
        <taxon>Eukaryota</taxon>
        <taxon>Metazoa</taxon>
        <taxon>Chordata</taxon>
        <taxon>Craniata</taxon>
        <taxon>Vertebrata</taxon>
        <taxon>Euteleostomi</taxon>
        <taxon>Mammalia</taxon>
        <taxon>Eutheria</taxon>
        <taxon>Euarchontoglires</taxon>
        <taxon>Glires</taxon>
        <taxon>Rodentia</taxon>
        <taxon>Hystricomorpha</taxon>
        <taxon>Bathyergidae</taxon>
        <taxon>Fukomys</taxon>
    </lineage>
</organism>
<name>A0A091EH97_FUKDA</name>
<dbReference type="GO" id="GO:0005813">
    <property type="term" value="C:centrosome"/>
    <property type="evidence" value="ECO:0007669"/>
    <property type="project" value="TreeGrafter"/>
</dbReference>
<keyword evidence="3" id="KW-1185">Reference proteome</keyword>
<feature type="compositionally biased region" description="Polar residues" evidence="1">
    <location>
        <begin position="340"/>
        <end position="356"/>
    </location>
</feature>
<evidence type="ECO:0000256" key="1">
    <source>
        <dbReference type="SAM" id="MobiDB-lite"/>
    </source>
</evidence>
<dbReference type="EMBL" id="KN121905">
    <property type="protein sequence ID" value="KFO34811.1"/>
    <property type="molecule type" value="Genomic_DNA"/>
</dbReference>
<feature type="compositionally biased region" description="Polar residues" evidence="1">
    <location>
        <begin position="633"/>
        <end position="643"/>
    </location>
</feature>
<evidence type="ECO:0000313" key="2">
    <source>
        <dbReference type="EMBL" id="KFO34811.1"/>
    </source>
</evidence>
<feature type="region of interest" description="Disordered" evidence="1">
    <location>
        <begin position="340"/>
        <end position="393"/>
    </location>
</feature>
<feature type="region of interest" description="Disordered" evidence="1">
    <location>
        <begin position="542"/>
        <end position="590"/>
    </location>
</feature>
<accession>A0A091EH97</accession>
<dbReference type="PANTHER" id="PTHR36861:SF1">
    <property type="entry name" value="COILED-COIL DOMAIN-CONTAINING PROTEIN 116"/>
    <property type="match status" value="1"/>
</dbReference>
<evidence type="ECO:0000313" key="3">
    <source>
        <dbReference type="Proteomes" id="UP000028990"/>
    </source>
</evidence>
<dbReference type="Pfam" id="PF15774">
    <property type="entry name" value="DUF4702"/>
    <property type="match status" value="1"/>
</dbReference>
<dbReference type="Proteomes" id="UP000028990">
    <property type="component" value="Unassembled WGS sequence"/>
</dbReference>
<dbReference type="AlphaFoldDB" id="A0A091EH97"/>
<feature type="compositionally biased region" description="Basic and acidic residues" evidence="1">
    <location>
        <begin position="668"/>
        <end position="695"/>
    </location>
</feature>
<protein>
    <submittedName>
        <fullName evidence="2">Coiled-coil domain-containing protein 116</fullName>
    </submittedName>
</protein>
<feature type="region of interest" description="Disordered" evidence="1">
    <location>
        <begin position="113"/>
        <end position="188"/>
    </location>
</feature>
<feature type="compositionally biased region" description="Low complexity" evidence="1">
    <location>
        <begin position="152"/>
        <end position="163"/>
    </location>
</feature>
<proteinExistence type="predicted"/>
<sequence>MAGCRHHSGYLADDEAAHSTCRARVPPPKKPLLPEMGPAIKLGRVPHTPSAGGGSAHRGYCQAAKRPQAFGSFLDFLTEGQVLDSLQTVVEEATERLATMKTEAGVPLVEVQDPTQVPGGKRQARARPSFSTVRRHRARPTLCTGHPNNYPSCSSSASHSRSSLTAGRLGSHSRDSDLGPQGLGSLPPMRDRLLLEKNLKRLLQLENKGRGWSQPCSQRDSLLWNSPSSQTASQWTQEQPLSWFSGLLGSSSGTPEASEPGPGEQELIFLKGKSNKEREPVLSQPTSLDLPGYCVLREPHRTLDFLAKHRLFPALQSVVSQAADKLRGARCRDGCPLFPTNSQLTSAPPLNHSQGLPDSKPAEGEEPSDSLHTTVSNPKLPHRKSKNGLGSPVSSAQVANRFKFKAWALLSLRFADVVTEVSGLAPGLTNQARESSNTKFTKKPLPSISPKSSVSHLSNPCFEEIISFLVEQAVSLLTLKYKYEKSLQQQLGFVSFPVTEALVDLFLGFKEVKGSRIRLSSGMDWSCLLRKLHEAERALQASQVQGSQVSSGSSKPGSHRVHTLPLGASRRSTKSSSLQPMPATSSSRDQVAELGLPLDAETSIHQLLGPLQPVAAERQDPKSLSQPGPFVSPDQSAGSSLPNSIEIEDNRSNAETEAEDSTEDKDEGVDLYKDDGHGPEATVRRSADVGHSDPP</sequence>
<reference evidence="2 3" key="1">
    <citation type="submission" date="2013-11" db="EMBL/GenBank/DDBJ databases">
        <title>The Damaraland mole rat (Fukomys damarensis) genome and evolution of African mole rats.</title>
        <authorList>
            <person name="Gladyshev V.N."/>
            <person name="Fang X."/>
        </authorList>
    </citation>
    <scope>NUCLEOTIDE SEQUENCE [LARGE SCALE GENOMIC DNA]</scope>
    <source>
        <tissue evidence="2">Liver</tissue>
    </source>
</reference>
<feature type="compositionally biased region" description="Low complexity" evidence="1">
    <location>
        <begin position="542"/>
        <end position="554"/>
    </location>
</feature>
<dbReference type="InterPro" id="IPR031532">
    <property type="entry name" value="DUF4702"/>
</dbReference>
<dbReference type="eggNOG" id="ENOG502STQK">
    <property type="taxonomic scope" value="Eukaryota"/>
</dbReference>
<gene>
    <name evidence="2" type="ORF">H920_03839</name>
</gene>
<feature type="compositionally biased region" description="Acidic residues" evidence="1">
    <location>
        <begin position="656"/>
        <end position="667"/>
    </location>
</feature>